<comment type="caution">
    <text evidence="2">The sequence shown here is derived from an EMBL/GenBank/DDBJ whole genome shotgun (WGS) entry which is preliminary data.</text>
</comment>
<organism evidence="2 3">
    <name type="scientific">Meripilus lineatus</name>
    <dbReference type="NCBI Taxonomy" id="2056292"/>
    <lineage>
        <taxon>Eukaryota</taxon>
        <taxon>Fungi</taxon>
        <taxon>Dikarya</taxon>
        <taxon>Basidiomycota</taxon>
        <taxon>Agaricomycotina</taxon>
        <taxon>Agaricomycetes</taxon>
        <taxon>Polyporales</taxon>
        <taxon>Meripilaceae</taxon>
        <taxon>Meripilus</taxon>
    </lineage>
</organism>
<keyword evidence="3" id="KW-1185">Reference proteome</keyword>
<evidence type="ECO:0000313" key="2">
    <source>
        <dbReference type="EMBL" id="KAJ3484246.1"/>
    </source>
</evidence>
<evidence type="ECO:0000256" key="1">
    <source>
        <dbReference type="SAM" id="MobiDB-lite"/>
    </source>
</evidence>
<feature type="region of interest" description="Disordered" evidence="1">
    <location>
        <begin position="1"/>
        <end position="32"/>
    </location>
</feature>
<reference evidence="2" key="1">
    <citation type="submission" date="2022-07" db="EMBL/GenBank/DDBJ databases">
        <title>Genome Sequence of Physisporinus lineatus.</title>
        <authorList>
            <person name="Buettner E."/>
        </authorList>
    </citation>
    <scope>NUCLEOTIDE SEQUENCE</scope>
    <source>
        <strain evidence="2">VT162</strain>
    </source>
</reference>
<feature type="compositionally biased region" description="Pro residues" evidence="1">
    <location>
        <begin position="1"/>
        <end position="10"/>
    </location>
</feature>
<name>A0AAD5V752_9APHY</name>
<gene>
    <name evidence="2" type="ORF">NLI96_g5774</name>
</gene>
<sequence length="119" mass="13487">MTIIPFPAPRTPKGYRHLPEPDSPLARFSQPPPFELPSLRPWKDICRDSSFSSTLSAASQESTITHSTSDYPIEMVEAPQFQLGDSPIERSQLVRRKIRDIIGGRGINKRRSGKRRSRT</sequence>
<dbReference type="AlphaFoldDB" id="A0AAD5V752"/>
<accession>A0AAD5V752</accession>
<protein>
    <submittedName>
        <fullName evidence="2">Uncharacterized protein</fullName>
    </submittedName>
</protein>
<dbReference type="EMBL" id="JANAWD010000196">
    <property type="protein sequence ID" value="KAJ3484246.1"/>
    <property type="molecule type" value="Genomic_DNA"/>
</dbReference>
<evidence type="ECO:0000313" key="3">
    <source>
        <dbReference type="Proteomes" id="UP001212997"/>
    </source>
</evidence>
<proteinExistence type="predicted"/>
<dbReference type="Proteomes" id="UP001212997">
    <property type="component" value="Unassembled WGS sequence"/>
</dbReference>